<keyword evidence="2" id="KW-1185">Reference proteome</keyword>
<accession>A0ABR1K3H7</accession>
<evidence type="ECO:0000313" key="1">
    <source>
        <dbReference type="EMBL" id="KAK7471974.1"/>
    </source>
</evidence>
<reference evidence="1 2" key="1">
    <citation type="submission" date="2024-01" db="EMBL/GenBank/DDBJ databases">
        <title>A draft genome for the cacao thread blight pathogen Marasmiellus scandens.</title>
        <authorList>
            <person name="Baruah I.K."/>
            <person name="Leung J."/>
            <person name="Bukari Y."/>
            <person name="Amoako-Attah I."/>
            <person name="Meinhardt L.W."/>
            <person name="Bailey B.A."/>
            <person name="Cohen S.P."/>
        </authorList>
    </citation>
    <scope>NUCLEOTIDE SEQUENCE [LARGE SCALE GENOMIC DNA]</scope>
    <source>
        <strain evidence="1 2">GH-19</strain>
    </source>
</reference>
<dbReference type="InterPro" id="IPR041078">
    <property type="entry name" value="Plavaka"/>
</dbReference>
<gene>
    <name evidence="1" type="ORF">VKT23_000082</name>
</gene>
<evidence type="ECO:0000313" key="2">
    <source>
        <dbReference type="Proteomes" id="UP001498398"/>
    </source>
</evidence>
<organism evidence="1 2">
    <name type="scientific">Marasmiellus scandens</name>
    <dbReference type="NCBI Taxonomy" id="2682957"/>
    <lineage>
        <taxon>Eukaryota</taxon>
        <taxon>Fungi</taxon>
        <taxon>Dikarya</taxon>
        <taxon>Basidiomycota</taxon>
        <taxon>Agaricomycotina</taxon>
        <taxon>Agaricomycetes</taxon>
        <taxon>Agaricomycetidae</taxon>
        <taxon>Agaricales</taxon>
        <taxon>Marasmiineae</taxon>
        <taxon>Omphalotaceae</taxon>
        <taxon>Marasmiellus</taxon>
    </lineage>
</organism>
<sequence>MLTSDLLHQVIKGTFKDHLVEWVYNYLVITHGETAANVIMDDIDCRLASTPAFPGLRRFPHGRCFKQWTGDDSKALMKIFLAAVASYLPDEMMQCLRAFLDFCYLVRRQDIDEQTLSSIDSDINSADRSFPRYLDEISEFIGFGNLEYLTRRFLYEHLHNALATDTDIEDLPHITSKVNVFNSAVAEFHAPSDVSGIRGM</sequence>
<dbReference type="EMBL" id="JBANRG010000001">
    <property type="protein sequence ID" value="KAK7471974.1"/>
    <property type="molecule type" value="Genomic_DNA"/>
</dbReference>
<name>A0ABR1K3H7_9AGAR</name>
<dbReference type="Proteomes" id="UP001498398">
    <property type="component" value="Unassembled WGS sequence"/>
</dbReference>
<dbReference type="Pfam" id="PF18759">
    <property type="entry name" value="Plavaka"/>
    <property type="match status" value="1"/>
</dbReference>
<comment type="caution">
    <text evidence="1">The sequence shown here is derived from an EMBL/GenBank/DDBJ whole genome shotgun (WGS) entry which is preliminary data.</text>
</comment>
<protein>
    <submittedName>
        <fullName evidence="1">Uncharacterized protein</fullName>
    </submittedName>
</protein>
<proteinExistence type="predicted"/>